<dbReference type="GO" id="GO:0005507">
    <property type="term" value="F:copper ion binding"/>
    <property type="evidence" value="ECO:0007669"/>
    <property type="project" value="TreeGrafter"/>
</dbReference>
<comment type="similarity">
    <text evidence="2 10">Belongs to the purine nucleoside phosphorylase YfiH/LACC1 family.</text>
</comment>
<dbReference type="KEGG" id="tig:THII_1467"/>
<evidence type="ECO:0000256" key="7">
    <source>
        <dbReference type="ARBA" id="ARBA00047989"/>
    </source>
</evidence>
<keyword evidence="4" id="KW-0479">Metal-binding</keyword>
<protein>
    <recommendedName>
        <fullName evidence="10">Purine nucleoside phosphorylase</fullName>
    </recommendedName>
</protein>
<comment type="catalytic activity">
    <reaction evidence="7">
        <text>adenosine + H2O + H(+) = inosine + NH4(+)</text>
        <dbReference type="Rhea" id="RHEA:24408"/>
        <dbReference type="ChEBI" id="CHEBI:15377"/>
        <dbReference type="ChEBI" id="CHEBI:15378"/>
        <dbReference type="ChEBI" id="CHEBI:16335"/>
        <dbReference type="ChEBI" id="CHEBI:17596"/>
        <dbReference type="ChEBI" id="CHEBI:28938"/>
        <dbReference type="EC" id="3.5.4.4"/>
    </reaction>
    <physiologicalReaction direction="left-to-right" evidence="7">
        <dbReference type="Rhea" id="RHEA:24409"/>
    </physiologicalReaction>
</comment>
<comment type="catalytic activity">
    <reaction evidence="9">
        <text>S-methyl-5'-thioadenosine + phosphate = 5-(methylsulfanyl)-alpha-D-ribose 1-phosphate + adenine</text>
        <dbReference type="Rhea" id="RHEA:11852"/>
        <dbReference type="ChEBI" id="CHEBI:16708"/>
        <dbReference type="ChEBI" id="CHEBI:17509"/>
        <dbReference type="ChEBI" id="CHEBI:43474"/>
        <dbReference type="ChEBI" id="CHEBI:58533"/>
        <dbReference type="EC" id="2.4.2.28"/>
    </reaction>
    <physiologicalReaction direction="left-to-right" evidence="9">
        <dbReference type="Rhea" id="RHEA:11853"/>
    </physiologicalReaction>
</comment>
<dbReference type="AlphaFoldDB" id="A0A090AFC5"/>
<dbReference type="SUPFAM" id="SSF64438">
    <property type="entry name" value="CNF1/YfiH-like putative cysteine hydrolases"/>
    <property type="match status" value="1"/>
</dbReference>
<evidence type="ECO:0000256" key="3">
    <source>
        <dbReference type="ARBA" id="ARBA00022679"/>
    </source>
</evidence>
<keyword evidence="3" id="KW-0808">Transferase</keyword>
<dbReference type="OrthoDB" id="4279at2"/>
<sequence>MLDVITPNWPAPPQVKAYITTRHGGVSHPPYDSFNLAEHVGDDAQAVANNRAILVQTLKLPTEPIWLNQVHGTQAIAAQPAQLNGIADATYTNQAGQICVVLTADCLPVLFCDRYGTTVAAAHAGWRGLAAGILEATLQHFQVPAQDILVWLGPAIGPRVFEVGDEVRTAFIQVLPSAQSAFTPSRPGHWLANLYQLAQQRLSQQGVTHIYGGDFCTYTDQERFYSYRRDKVTGRMASLIWLHESNESI</sequence>
<dbReference type="InterPro" id="IPR038371">
    <property type="entry name" value="Cu_polyphenol_OxRdtase_sf"/>
</dbReference>
<gene>
    <name evidence="11" type="ORF">THII_1467</name>
</gene>
<dbReference type="InterPro" id="IPR011324">
    <property type="entry name" value="Cytotoxic_necrot_fac-like_cat"/>
</dbReference>
<proteinExistence type="inferred from homology"/>
<dbReference type="Gene3D" id="3.60.140.10">
    <property type="entry name" value="CNF1/YfiH-like putative cysteine hydrolases"/>
    <property type="match status" value="1"/>
</dbReference>
<dbReference type="NCBIfam" id="TIGR00726">
    <property type="entry name" value="peptidoglycan editing factor PgeF"/>
    <property type="match status" value="1"/>
</dbReference>
<dbReference type="EMBL" id="AP014633">
    <property type="protein sequence ID" value="BAP55764.1"/>
    <property type="molecule type" value="Genomic_DNA"/>
</dbReference>
<dbReference type="PANTHER" id="PTHR30616">
    <property type="entry name" value="UNCHARACTERIZED PROTEIN YFIH"/>
    <property type="match status" value="1"/>
</dbReference>
<evidence type="ECO:0000256" key="5">
    <source>
        <dbReference type="ARBA" id="ARBA00022801"/>
    </source>
</evidence>
<comment type="catalytic activity">
    <reaction evidence="8">
        <text>adenosine + phosphate = alpha-D-ribose 1-phosphate + adenine</text>
        <dbReference type="Rhea" id="RHEA:27642"/>
        <dbReference type="ChEBI" id="CHEBI:16335"/>
        <dbReference type="ChEBI" id="CHEBI:16708"/>
        <dbReference type="ChEBI" id="CHEBI:43474"/>
        <dbReference type="ChEBI" id="CHEBI:57720"/>
        <dbReference type="EC" id="2.4.2.1"/>
    </reaction>
    <physiologicalReaction direction="left-to-right" evidence="8">
        <dbReference type="Rhea" id="RHEA:27643"/>
    </physiologicalReaction>
</comment>
<keyword evidence="5" id="KW-0378">Hydrolase</keyword>
<dbReference type="CDD" id="cd16833">
    <property type="entry name" value="YfiH"/>
    <property type="match status" value="1"/>
</dbReference>
<evidence type="ECO:0000256" key="9">
    <source>
        <dbReference type="ARBA" id="ARBA00049893"/>
    </source>
</evidence>
<dbReference type="Pfam" id="PF02578">
    <property type="entry name" value="Cu-oxidase_4"/>
    <property type="match status" value="1"/>
</dbReference>
<keyword evidence="12" id="KW-1185">Reference proteome</keyword>
<reference evidence="11 12" key="1">
    <citation type="journal article" date="2014" name="ISME J.">
        <title>Ecophysiology of Thioploca ingrica as revealed by the complete genome sequence supplemented with proteomic evidence.</title>
        <authorList>
            <person name="Kojima H."/>
            <person name="Ogura Y."/>
            <person name="Yamamoto N."/>
            <person name="Togashi T."/>
            <person name="Mori H."/>
            <person name="Watanabe T."/>
            <person name="Nemoto F."/>
            <person name="Kurokawa K."/>
            <person name="Hayashi T."/>
            <person name="Fukui M."/>
        </authorList>
    </citation>
    <scope>NUCLEOTIDE SEQUENCE [LARGE SCALE GENOMIC DNA]</scope>
</reference>
<dbReference type="InterPro" id="IPR003730">
    <property type="entry name" value="Cu_polyphenol_OxRdtase"/>
</dbReference>
<dbReference type="HOGENOM" id="CLU_065784_1_1_6"/>
<comment type="catalytic activity">
    <reaction evidence="1">
        <text>inosine + phosphate = alpha-D-ribose 1-phosphate + hypoxanthine</text>
        <dbReference type="Rhea" id="RHEA:27646"/>
        <dbReference type="ChEBI" id="CHEBI:17368"/>
        <dbReference type="ChEBI" id="CHEBI:17596"/>
        <dbReference type="ChEBI" id="CHEBI:43474"/>
        <dbReference type="ChEBI" id="CHEBI:57720"/>
        <dbReference type="EC" id="2.4.2.1"/>
    </reaction>
    <physiologicalReaction direction="left-to-right" evidence="1">
        <dbReference type="Rhea" id="RHEA:27647"/>
    </physiologicalReaction>
</comment>
<organism evidence="11 12">
    <name type="scientific">Thioploca ingrica</name>
    <dbReference type="NCBI Taxonomy" id="40754"/>
    <lineage>
        <taxon>Bacteria</taxon>
        <taxon>Pseudomonadati</taxon>
        <taxon>Pseudomonadota</taxon>
        <taxon>Gammaproteobacteria</taxon>
        <taxon>Thiotrichales</taxon>
        <taxon>Thiotrichaceae</taxon>
        <taxon>Thioploca</taxon>
    </lineage>
</organism>
<evidence type="ECO:0000313" key="11">
    <source>
        <dbReference type="EMBL" id="BAP55764.1"/>
    </source>
</evidence>
<keyword evidence="6" id="KW-0862">Zinc</keyword>
<evidence type="ECO:0000313" key="12">
    <source>
        <dbReference type="Proteomes" id="UP000031623"/>
    </source>
</evidence>
<accession>A0A090AFC5</accession>
<evidence type="ECO:0000256" key="2">
    <source>
        <dbReference type="ARBA" id="ARBA00007353"/>
    </source>
</evidence>
<dbReference type="STRING" id="40754.THII_1467"/>
<dbReference type="Proteomes" id="UP000031623">
    <property type="component" value="Chromosome"/>
</dbReference>
<dbReference type="PANTHER" id="PTHR30616:SF2">
    <property type="entry name" value="PURINE NUCLEOSIDE PHOSPHORYLASE LACC1"/>
    <property type="match status" value="1"/>
</dbReference>
<evidence type="ECO:0000256" key="8">
    <source>
        <dbReference type="ARBA" id="ARBA00048968"/>
    </source>
</evidence>
<evidence type="ECO:0000256" key="6">
    <source>
        <dbReference type="ARBA" id="ARBA00022833"/>
    </source>
</evidence>
<dbReference type="GO" id="GO:0017061">
    <property type="term" value="F:S-methyl-5-thioadenosine phosphorylase activity"/>
    <property type="evidence" value="ECO:0007669"/>
    <property type="project" value="UniProtKB-EC"/>
</dbReference>
<evidence type="ECO:0000256" key="1">
    <source>
        <dbReference type="ARBA" id="ARBA00000553"/>
    </source>
</evidence>
<name>A0A090AFC5_9GAMM</name>
<evidence type="ECO:0000256" key="10">
    <source>
        <dbReference type="RuleBase" id="RU361274"/>
    </source>
</evidence>
<evidence type="ECO:0000256" key="4">
    <source>
        <dbReference type="ARBA" id="ARBA00022723"/>
    </source>
</evidence>
<dbReference type="GO" id="GO:0016787">
    <property type="term" value="F:hydrolase activity"/>
    <property type="evidence" value="ECO:0007669"/>
    <property type="project" value="UniProtKB-KW"/>
</dbReference>